<evidence type="ECO:0000256" key="1">
    <source>
        <dbReference type="SAM" id="MobiDB-lite"/>
    </source>
</evidence>
<feature type="region of interest" description="Disordered" evidence="1">
    <location>
        <begin position="174"/>
        <end position="218"/>
    </location>
</feature>
<sequence length="218" mass="24468">MVEETKTQAVASRAKGGRKVYDKKHPKWNCTFDDALTNALCSTIDTTGEYNVNYLILDIIREHHMFHHVWKKIENGLTNEATATSHHIALIAQLGELRMFNSDAQKLIQEIRSIQMESSLLGKPFADDTLFSNLQKCTICHPMYKETVATVSQLTFSALATALTTWQLVIENNPSQRVDPHQASTRVTSSNDQDESSEKDEKDKKDADCTSAKVAARP</sequence>
<name>I2G714_USTHO</name>
<accession>I2G714</accession>
<comment type="caution">
    <text evidence="2">The sequence shown here is derived from an EMBL/GenBank/DDBJ whole genome shotgun (WGS) entry which is preliminary data.</text>
</comment>
<gene>
    <name evidence="2" type="ORF">UHOR_16799</name>
</gene>
<dbReference type="HOGENOM" id="CLU_087702_0_0_1"/>
<reference evidence="2 3" key="1">
    <citation type="journal article" date="2012" name="Plant Cell">
        <title>Genome comparison of barley and maize smut fungi reveals targeted loss of RNA silencing components and species-specific presence of transposable elements.</title>
        <authorList>
            <person name="Laurie J.D."/>
            <person name="Ali S."/>
            <person name="Linning R."/>
            <person name="Mannhaupt G."/>
            <person name="Wong P."/>
            <person name="Gueldener U."/>
            <person name="Muensterkoetter M."/>
            <person name="Moore R."/>
            <person name="Kahmann R."/>
            <person name="Bakkeren G."/>
            <person name="Schirawski J."/>
        </authorList>
    </citation>
    <scope>NUCLEOTIDE SEQUENCE [LARGE SCALE GENOMIC DNA]</scope>
    <source>
        <strain evidence="3">Uh4875-4</strain>
    </source>
</reference>
<protein>
    <submittedName>
        <fullName evidence="2">Uncharacterized protein</fullName>
    </submittedName>
</protein>
<evidence type="ECO:0000313" key="2">
    <source>
        <dbReference type="EMBL" id="CCF54957.1"/>
    </source>
</evidence>
<feature type="compositionally biased region" description="Basic and acidic residues" evidence="1">
    <location>
        <begin position="199"/>
        <end position="208"/>
    </location>
</feature>
<keyword evidence="3" id="KW-1185">Reference proteome</keyword>
<organism evidence="2 3">
    <name type="scientific">Ustilago hordei</name>
    <name type="common">Barley covered smut fungus</name>
    <dbReference type="NCBI Taxonomy" id="120017"/>
    <lineage>
        <taxon>Eukaryota</taxon>
        <taxon>Fungi</taxon>
        <taxon>Dikarya</taxon>
        <taxon>Basidiomycota</taxon>
        <taxon>Ustilaginomycotina</taxon>
        <taxon>Ustilaginomycetes</taxon>
        <taxon>Ustilaginales</taxon>
        <taxon>Ustilaginaceae</taxon>
        <taxon>Ustilago</taxon>
    </lineage>
</organism>
<dbReference type="AlphaFoldDB" id="I2G714"/>
<dbReference type="Proteomes" id="UP000006174">
    <property type="component" value="Unassembled WGS sequence"/>
</dbReference>
<proteinExistence type="predicted"/>
<evidence type="ECO:0000313" key="3">
    <source>
        <dbReference type="Proteomes" id="UP000006174"/>
    </source>
</evidence>
<feature type="compositionally biased region" description="Polar residues" evidence="1">
    <location>
        <begin position="174"/>
        <end position="188"/>
    </location>
</feature>
<dbReference type="EMBL" id="CAGI01000197">
    <property type="protein sequence ID" value="CCF54957.1"/>
    <property type="molecule type" value="Genomic_DNA"/>
</dbReference>